<evidence type="ECO:0000256" key="1">
    <source>
        <dbReference type="SAM" id="MobiDB-lite"/>
    </source>
</evidence>
<gene>
    <name evidence="2" type="ORF">KOF27_20525</name>
</gene>
<protein>
    <submittedName>
        <fullName evidence="2">Uncharacterized protein</fullName>
    </submittedName>
</protein>
<dbReference type="Proteomes" id="UP000682358">
    <property type="component" value="Plasmid p15628A_320"/>
</dbReference>
<evidence type="ECO:0000313" key="2">
    <source>
        <dbReference type="EMBL" id="WHT95898.1"/>
    </source>
</evidence>
<geneLocation type="plasmid" evidence="2 3">
    <name>p15628A_320</name>
</geneLocation>
<name>A0AAJ6FXZ9_PRORE</name>
<proteinExistence type="predicted"/>
<evidence type="ECO:0000313" key="3">
    <source>
        <dbReference type="Proteomes" id="UP000682358"/>
    </source>
</evidence>
<dbReference type="AlphaFoldDB" id="A0AAJ6FXZ9"/>
<dbReference type="RefSeq" id="WP_283656893.1">
    <property type="nucleotide sequence ID" value="NZ_CP123366.1"/>
</dbReference>
<dbReference type="EMBL" id="CP123373">
    <property type="protein sequence ID" value="WHT95898.1"/>
    <property type="molecule type" value="Genomic_DNA"/>
</dbReference>
<accession>A0AAJ6FXZ9</accession>
<sequence length="82" mass="9090">MSSILTGNVEMGCSKRKNDKSSGGRFELPFVVAMIINKVIQPIIILDFNLVSQENIHSMGYKNEINVVHMENYPTAIPVPAV</sequence>
<organism evidence="2 3">
    <name type="scientific">Providencia rettgeri</name>
    <dbReference type="NCBI Taxonomy" id="587"/>
    <lineage>
        <taxon>Bacteria</taxon>
        <taxon>Pseudomonadati</taxon>
        <taxon>Pseudomonadota</taxon>
        <taxon>Gammaproteobacteria</taxon>
        <taxon>Enterobacterales</taxon>
        <taxon>Morganellaceae</taxon>
        <taxon>Providencia</taxon>
    </lineage>
</organism>
<feature type="region of interest" description="Disordered" evidence="1">
    <location>
        <begin position="1"/>
        <end position="23"/>
    </location>
</feature>
<reference evidence="2" key="1">
    <citation type="submission" date="2023-04" db="EMBL/GenBank/DDBJ databases">
        <title>Co-integrate Col3M blaNDM-1-harbouring plasmids in clinical Providencia rettgeri isolates from Argentina.</title>
        <authorList>
            <person name="de Belder D."/>
            <person name="Martino F."/>
            <person name="Tijet N."/>
            <person name="Melano R.G."/>
            <person name="Faccone D."/>
            <person name="de Mendieta J.M."/>
            <person name="Rapoport M."/>
            <person name="Albornoz E."/>
            <person name="Petroni A."/>
            <person name="Tuduri E."/>
            <person name="Derdoy L."/>
            <person name="Cogut S."/>
            <person name="Errecalde L."/>
            <person name="Pasteran F."/>
            <person name="Corso A."/>
            <person name="Gomez S.A."/>
        </authorList>
    </citation>
    <scope>NUCLEOTIDE SEQUENCE</scope>
    <source>
        <strain evidence="2">PreM15628</strain>
        <plasmid evidence="2">p15628A_320</plasmid>
    </source>
</reference>
<keyword evidence="2" id="KW-0614">Plasmid</keyword>